<protein>
    <recommendedName>
        <fullName evidence="1">Chromo domain-containing protein</fullName>
    </recommendedName>
</protein>
<dbReference type="InterPro" id="IPR016197">
    <property type="entry name" value="Chromo-like_dom_sf"/>
</dbReference>
<evidence type="ECO:0000313" key="4">
    <source>
        <dbReference type="Proteomes" id="UP000433483"/>
    </source>
</evidence>
<keyword evidence="4" id="KW-1185">Reference proteome</keyword>
<dbReference type="Gene3D" id="2.40.50.40">
    <property type="match status" value="1"/>
</dbReference>
<dbReference type="Proteomes" id="UP000460718">
    <property type="component" value="Unassembled WGS sequence"/>
</dbReference>
<accession>A0A6A3ZBU4</accession>
<name>A0A6A3ZBU4_9STRA</name>
<reference evidence="3 4" key="1">
    <citation type="submission" date="2018-08" db="EMBL/GenBank/DDBJ databases">
        <title>Genomic investigation of the strawberry pathogen Phytophthora fragariae indicates pathogenicity is determined by transcriptional variation in three key races.</title>
        <authorList>
            <person name="Adams T.M."/>
            <person name="Armitage A.D."/>
            <person name="Sobczyk M.K."/>
            <person name="Bates H.J."/>
            <person name="Dunwell J.M."/>
            <person name="Nellist C.F."/>
            <person name="Harrison R.J."/>
        </authorList>
    </citation>
    <scope>NUCLEOTIDE SEQUENCE [LARGE SCALE GENOMIC DNA]</scope>
    <source>
        <strain evidence="3 4">NOV-27</strain>
        <strain evidence="2 5">SCRP245</strain>
    </source>
</reference>
<dbReference type="AlphaFoldDB" id="A0A6A3ZBU4"/>
<evidence type="ECO:0000313" key="2">
    <source>
        <dbReference type="EMBL" id="KAE9014139.1"/>
    </source>
</evidence>
<dbReference type="EMBL" id="QXFW01000380">
    <property type="protein sequence ID" value="KAE9014139.1"/>
    <property type="molecule type" value="Genomic_DNA"/>
</dbReference>
<evidence type="ECO:0000313" key="5">
    <source>
        <dbReference type="Proteomes" id="UP000460718"/>
    </source>
</evidence>
<feature type="domain" description="Chromo" evidence="1">
    <location>
        <begin position="62"/>
        <end position="97"/>
    </location>
</feature>
<comment type="caution">
    <text evidence="3">The sequence shown here is derived from an EMBL/GenBank/DDBJ whole genome shotgun (WGS) entry which is preliminary data.</text>
</comment>
<dbReference type="PROSITE" id="PS50013">
    <property type="entry name" value="CHROMO_2"/>
    <property type="match status" value="1"/>
</dbReference>
<dbReference type="InterPro" id="IPR000953">
    <property type="entry name" value="Chromo/chromo_shadow_dom"/>
</dbReference>
<dbReference type="OrthoDB" id="125402at2759"/>
<proteinExistence type="predicted"/>
<gene>
    <name evidence="3" type="ORF">PF005_g2523</name>
    <name evidence="2" type="ORF">PF011_g8187</name>
</gene>
<dbReference type="SUPFAM" id="SSF54160">
    <property type="entry name" value="Chromo domain-like"/>
    <property type="match status" value="1"/>
</dbReference>
<dbReference type="Proteomes" id="UP000433483">
    <property type="component" value="Unassembled WGS sequence"/>
</dbReference>
<organism evidence="3 4">
    <name type="scientific">Phytophthora fragariae</name>
    <dbReference type="NCBI Taxonomy" id="53985"/>
    <lineage>
        <taxon>Eukaryota</taxon>
        <taxon>Sar</taxon>
        <taxon>Stramenopiles</taxon>
        <taxon>Oomycota</taxon>
        <taxon>Peronosporomycetes</taxon>
        <taxon>Peronosporales</taxon>
        <taxon>Peronosporaceae</taxon>
        <taxon>Phytophthora</taxon>
    </lineage>
</organism>
<dbReference type="EMBL" id="QXGB01000069">
    <property type="protein sequence ID" value="KAE9232939.1"/>
    <property type="molecule type" value="Genomic_DNA"/>
</dbReference>
<dbReference type="CDD" id="cd00024">
    <property type="entry name" value="CD_CSD"/>
    <property type="match status" value="1"/>
</dbReference>
<evidence type="ECO:0000313" key="3">
    <source>
        <dbReference type="EMBL" id="KAE9232939.1"/>
    </source>
</evidence>
<evidence type="ECO:0000259" key="1">
    <source>
        <dbReference type="PROSITE" id="PS50013"/>
    </source>
</evidence>
<sequence>MPARATQLRLAAETAASCVNAPEPRVMATEGADGSDNDSNDDNFIVRGGLDIAPAVPAAGAFVVSRLWAKRRINQKGFYLVQWEGYEDLTWVPTANLPWELVARFEATNRDSVWDFQSTRGGRRCLRSERPIRRSTRVRVRNALVRQLS</sequence>